<name>A0ACC0P9K8_RHOML</name>
<evidence type="ECO:0000313" key="1">
    <source>
        <dbReference type="EMBL" id="KAI8561831.1"/>
    </source>
</evidence>
<keyword evidence="2" id="KW-1185">Reference proteome</keyword>
<reference evidence="1" key="1">
    <citation type="submission" date="2022-02" db="EMBL/GenBank/DDBJ databases">
        <title>Plant Genome Project.</title>
        <authorList>
            <person name="Zhang R.-G."/>
        </authorList>
    </citation>
    <scope>NUCLEOTIDE SEQUENCE</scope>
    <source>
        <strain evidence="1">AT1</strain>
    </source>
</reference>
<protein>
    <submittedName>
        <fullName evidence="1">Uncharacterized protein</fullName>
    </submittedName>
</protein>
<sequence length="193" mass="21874">MFSDSFKQKSLASESSGRCSNAGSIECNDKHENMDQMVFADLSESHAEKAGETENTKVEINQNGEQWLDKFPITEHNEALDIEEGQIVTEEVNENPPCENFVPENVTESRDDKKKSVRVESATKGNEGAEGYDNTRILAAMAKMEKRRERFKEPITLQKENDLMIPKPQVDPIVVAMETKQQRPARKRRWGGS</sequence>
<dbReference type="EMBL" id="CM046391">
    <property type="protein sequence ID" value="KAI8561831.1"/>
    <property type="molecule type" value="Genomic_DNA"/>
</dbReference>
<comment type="caution">
    <text evidence="1">The sequence shown here is derived from an EMBL/GenBank/DDBJ whole genome shotgun (WGS) entry which is preliminary data.</text>
</comment>
<organism evidence="1 2">
    <name type="scientific">Rhododendron molle</name>
    <name type="common">Chinese azalea</name>
    <name type="synonym">Azalea mollis</name>
    <dbReference type="NCBI Taxonomy" id="49168"/>
    <lineage>
        <taxon>Eukaryota</taxon>
        <taxon>Viridiplantae</taxon>
        <taxon>Streptophyta</taxon>
        <taxon>Embryophyta</taxon>
        <taxon>Tracheophyta</taxon>
        <taxon>Spermatophyta</taxon>
        <taxon>Magnoliopsida</taxon>
        <taxon>eudicotyledons</taxon>
        <taxon>Gunneridae</taxon>
        <taxon>Pentapetalae</taxon>
        <taxon>asterids</taxon>
        <taxon>Ericales</taxon>
        <taxon>Ericaceae</taxon>
        <taxon>Ericoideae</taxon>
        <taxon>Rhodoreae</taxon>
        <taxon>Rhododendron</taxon>
    </lineage>
</organism>
<proteinExistence type="predicted"/>
<dbReference type="Proteomes" id="UP001062846">
    <property type="component" value="Chromosome 4"/>
</dbReference>
<gene>
    <name evidence="1" type="ORF">RHMOL_Rhmol04G0372000</name>
</gene>
<evidence type="ECO:0000313" key="2">
    <source>
        <dbReference type="Proteomes" id="UP001062846"/>
    </source>
</evidence>
<accession>A0ACC0P9K8</accession>